<sequence>MSSITEDIFSKIHREFWERPYTQWGDKEWDHFYSKKYLEKETKQRSYNTYAAELGILINYLKPGREKEKALALRQKLVCATPCSAVWGRRAPRHEYRVSSLRRAHLTMSFFESGGGFFTKCSLLILQETKASKTTTTISKSYSLRERRSTIDYNDNRILKKMNKSNTSEKRYTSQLLKEIKNKRKQSKSNEWTDEEPFDSLFSTPKVEILANFETKSHLERYNIICLFDIEFTYTKKLLTVLSIKQIQRLKNEWIEAEKSLSQEKIEDSWNKCTLKKQVDDYLKILDEKMDRNTFFIDFNELYTAFMMQPSNEYQHQNNYELFWCQDLYKRMTLQFLRNRSVLKDKTASEFRYRDELVNHLLSTIFYDVEDAIWIDTGEIENRTRKRQRNFSKAENEREQLGDKHDGVIYMNVHGSKVEVGFFEVVGNALINDNSFKNDDLIKLLKAMMISLRYQHAYSKDTSNLQSFSILVYGCEYHFLSMHLINNMYVVDEYNAFILPNSSVCFSEIGNAVEVIKKFKLRMIMYYHKLIKSPRKATWLSSIDLPTASPKRQSPSKEFVFN</sequence>
<reference evidence="1" key="1">
    <citation type="submission" date="2020-05" db="EMBL/GenBank/DDBJ databases">
        <authorList>
            <person name="Rincon C."/>
            <person name="Sanders R I."/>
            <person name="Robbins C."/>
            <person name="Chaturvedi A."/>
        </authorList>
    </citation>
    <scope>NUCLEOTIDE SEQUENCE</scope>
    <source>
        <strain evidence="1">CHB12</strain>
    </source>
</reference>
<dbReference type="EMBL" id="CAGKOT010000009">
    <property type="protein sequence ID" value="CAB5354911.1"/>
    <property type="molecule type" value="Genomic_DNA"/>
</dbReference>
<protein>
    <submittedName>
        <fullName evidence="1">Uncharacterized protein</fullName>
    </submittedName>
</protein>
<organism evidence="1 2">
    <name type="scientific">Rhizophagus irregularis</name>
    <dbReference type="NCBI Taxonomy" id="588596"/>
    <lineage>
        <taxon>Eukaryota</taxon>
        <taxon>Fungi</taxon>
        <taxon>Fungi incertae sedis</taxon>
        <taxon>Mucoromycota</taxon>
        <taxon>Glomeromycotina</taxon>
        <taxon>Glomeromycetes</taxon>
        <taxon>Glomerales</taxon>
        <taxon>Glomeraceae</taxon>
        <taxon>Rhizophagus</taxon>
    </lineage>
</organism>
<comment type="caution">
    <text evidence="1">The sequence shown here is derived from an EMBL/GenBank/DDBJ whole genome shotgun (WGS) entry which is preliminary data.</text>
</comment>
<proteinExistence type="predicted"/>
<dbReference type="VEuPathDB" id="FungiDB:RhiirFUN_013378"/>
<dbReference type="AlphaFoldDB" id="A0A915YYI5"/>
<dbReference type="Proteomes" id="UP000684084">
    <property type="component" value="Unassembled WGS sequence"/>
</dbReference>
<name>A0A915YYI5_9GLOM</name>
<evidence type="ECO:0000313" key="2">
    <source>
        <dbReference type="Proteomes" id="UP000684084"/>
    </source>
</evidence>
<evidence type="ECO:0000313" key="1">
    <source>
        <dbReference type="EMBL" id="CAB5354911.1"/>
    </source>
</evidence>
<gene>
    <name evidence="1" type="ORF">CHRIB12_LOCUS6022</name>
</gene>
<accession>A0A915YYI5</accession>
<dbReference type="OrthoDB" id="2414482at2759"/>
<dbReference type="VEuPathDB" id="FungiDB:RhiirFUN_013377"/>